<feature type="domain" description="Exocyst complex subunit Exo70 C-terminal" evidence="4">
    <location>
        <begin position="261"/>
        <end position="462"/>
    </location>
</feature>
<dbReference type="OMA" id="NIFGYQM"/>
<evidence type="ECO:0000313" key="5">
    <source>
        <dbReference type="EnsemblPlants" id="OPUNC01G17020.1"/>
    </source>
</evidence>
<evidence type="ECO:0000256" key="2">
    <source>
        <dbReference type="ARBA" id="ARBA00022448"/>
    </source>
</evidence>
<comment type="similarity">
    <text evidence="1 3">Belongs to the EXO70 family.</text>
</comment>
<evidence type="ECO:0000259" key="4">
    <source>
        <dbReference type="Pfam" id="PF03081"/>
    </source>
</evidence>
<dbReference type="GO" id="GO:0000145">
    <property type="term" value="C:exocyst"/>
    <property type="evidence" value="ECO:0007669"/>
    <property type="project" value="InterPro"/>
</dbReference>
<dbReference type="Proteomes" id="UP000026962">
    <property type="component" value="Chromosome 1"/>
</dbReference>
<dbReference type="GO" id="GO:0005546">
    <property type="term" value="F:phosphatidylinositol-4,5-bisphosphate binding"/>
    <property type="evidence" value="ECO:0007669"/>
    <property type="project" value="InterPro"/>
</dbReference>
<dbReference type="GO" id="GO:0006887">
    <property type="term" value="P:exocytosis"/>
    <property type="evidence" value="ECO:0007669"/>
    <property type="project" value="UniProtKB-KW"/>
</dbReference>
<dbReference type="Pfam" id="PF03081">
    <property type="entry name" value="Exo70_C"/>
    <property type="match status" value="2"/>
</dbReference>
<name>A0A0E0JJ39_ORYPU</name>
<dbReference type="AlphaFoldDB" id="A0A0E0JJ39"/>
<dbReference type="GO" id="GO:0015031">
    <property type="term" value="P:protein transport"/>
    <property type="evidence" value="ECO:0007669"/>
    <property type="project" value="UniProtKB-KW"/>
</dbReference>
<dbReference type="EnsemblPlants" id="OPUNC01G17020.1">
    <property type="protein sequence ID" value="OPUNC01G17020.1"/>
    <property type="gene ID" value="OPUNC01G17020"/>
</dbReference>
<keyword evidence="3" id="KW-0268">Exocytosis</keyword>
<sequence length="521" mass="58799">MKRLTAHASCMCMSSLLRKLSEEEAPVAAREQEQTLRRFLREIERSLVFGICRNPEATEFFRDHRRRLDDYFAAAKNLLQLLEHPAVASGDLHSRAESLLVTAMRSLATELCHLRIWMPDALARYLGCTPASIWELARSSCCGSGSSSSASGASWMCTSCSSSGGSSGASDASFDGCFMKLGEERSVQSGPSSSSFINLKSVSTFNKIAGFMIEVGYERMLLGAFDQHREHLVRYIGILDIDNILGNHVVEESTGLRLKVWTSTLQIVFIALDEMRRQLNQDYGAFTSLKEDYLLASAKVVPSNAPFCRDSNAAVKHDPSKIVNVVTMYQALEYAKLEVLDLFSGQTKDLILADIERLTNGLSALFLQLLVDINDLLRSQDLVISNTGVHRVTRHVMDLVRLLVEQKNTVHMMLNGNSHKFGQVVTQLISSLEFWLDKNSRSLLLQGQQHVFHLNNMNFMLEQTWKVTDPVIRQKLRVEIVQNVIPLYRIYLESYSEYYKQKSVRYNVEHLEAGLMEMFEG</sequence>
<dbReference type="InterPro" id="IPR004140">
    <property type="entry name" value="Exo70"/>
</dbReference>
<protein>
    <recommendedName>
        <fullName evidence="3">Exocyst subunit Exo70 family protein</fullName>
    </recommendedName>
</protein>
<feature type="domain" description="Exocyst complex subunit Exo70 C-terminal" evidence="4">
    <location>
        <begin position="463"/>
        <end position="515"/>
    </location>
</feature>
<dbReference type="Gene3D" id="1.20.1280.170">
    <property type="entry name" value="Exocyst complex component Exo70"/>
    <property type="match status" value="2"/>
</dbReference>
<evidence type="ECO:0000256" key="3">
    <source>
        <dbReference type="RuleBase" id="RU365026"/>
    </source>
</evidence>
<keyword evidence="6" id="KW-1185">Reference proteome</keyword>
<dbReference type="SUPFAM" id="SSF74788">
    <property type="entry name" value="Cullin repeat-like"/>
    <property type="match status" value="1"/>
</dbReference>
<dbReference type="STRING" id="4537.A0A0E0JJ39"/>
<dbReference type="PANTHER" id="PTHR12542:SF44">
    <property type="entry name" value="EXOCYST SUBUNIT EXO70 FAMILY PROTEIN"/>
    <property type="match status" value="1"/>
</dbReference>
<evidence type="ECO:0000313" key="6">
    <source>
        <dbReference type="Proteomes" id="UP000026962"/>
    </source>
</evidence>
<reference evidence="5" key="2">
    <citation type="submission" date="2018-05" db="EMBL/GenBank/DDBJ databases">
        <title>OpunRS2 (Oryza punctata Reference Sequence Version 2).</title>
        <authorList>
            <person name="Zhang J."/>
            <person name="Kudrna D."/>
            <person name="Lee S."/>
            <person name="Talag J."/>
            <person name="Welchert J."/>
            <person name="Wing R.A."/>
        </authorList>
    </citation>
    <scope>NUCLEOTIDE SEQUENCE [LARGE SCALE GENOMIC DNA]</scope>
</reference>
<dbReference type="PANTHER" id="PTHR12542">
    <property type="entry name" value="EXOCYST COMPLEX PROTEIN EXO70"/>
    <property type="match status" value="1"/>
</dbReference>
<dbReference type="InterPro" id="IPR046364">
    <property type="entry name" value="Exo70_C"/>
</dbReference>
<keyword evidence="3" id="KW-0653">Protein transport</keyword>
<comment type="function">
    <text evidence="3">Component of the exocyst complex.</text>
</comment>
<accession>A0A0E0JJ39</accession>
<evidence type="ECO:0000256" key="1">
    <source>
        <dbReference type="ARBA" id="ARBA00006756"/>
    </source>
</evidence>
<reference evidence="5" key="1">
    <citation type="submission" date="2015-04" db="UniProtKB">
        <authorList>
            <consortium name="EnsemblPlants"/>
        </authorList>
    </citation>
    <scope>IDENTIFICATION</scope>
</reference>
<dbReference type="InterPro" id="IPR016159">
    <property type="entry name" value="Cullin_repeat-like_dom_sf"/>
</dbReference>
<dbReference type="HOGENOM" id="CLU_027238_0_0_1"/>
<keyword evidence="2 3" id="KW-0813">Transport</keyword>
<dbReference type="Gramene" id="OPUNC01G17020.1">
    <property type="protein sequence ID" value="OPUNC01G17020.1"/>
    <property type="gene ID" value="OPUNC01G17020"/>
</dbReference>
<proteinExistence type="inferred from homology"/>
<organism evidence="5">
    <name type="scientific">Oryza punctata</name>
    <name type="common">Red rice</name>
    <dbReference type="NCBI Taxonomy" id="4537"/>
    <lineage>
        <taxon>Eukaryota</taxon>
        <taxon>Viridiplantae</taxon>
        <taxon>Streptophyta</taxon>
        <taxon>Embryophyta</taxon>
        <taxon>Tracheophyta</taxon>
        <taxon>Spermatophyta</taxon>
        <taxon>Magnoliopsida</taxon>
        <taxon>Liliopsida</taxon>
        <taxon>Poales</taxon>
        <taxon>Poaceae</taxon>
        <taxon>BOP clade</taxon>
        <taxon>Oryzoideae</taxon>
        <taxon>Oryzeae</taxon>
        <taxon>Oryzinae</taxon>
        <taxon>Oryza</taxon>
    </lineage>
</organism>
<dbReference type="eggNOG" id="KOG2344">
    <property type="taxonomic scope" value="Eukaryota"/>
</dbReference>